<dbReference type="EMBL" id="FOLY01000003">
    <property type="protein sequence ID" value="SFC49543.1"/>
    <property type="molecule type" value="Genomic_DNA"/>
</dbReference>
<gene>
    <name evidence="5" type="ORF">SAMN05421848_1643</name>
</gene>
<dbReference type="GO" id="GO:0003677">
    <property type="term" value="F:DNA binding"/>
    <property type="evidence" value="ECO:0007669"/>
    <property type="project" value="UniProtKB-KW"/>
</dbReference>
<dbReference type="PANTHER" id="PTHR30408:SF12">
    <property type="entry name" value="TYPE I RESTRICTION ENZYME MJAVIII SPECIFICITY SUBUNIT"/>
    <property type="match status" value="1"/>
</dbReference>
<dbReference type="AlphaFoldDB" id="A0A1I1JUR9"/>
<comment type="similarity">
    <text evidence="1">Belongs to the type-I restriction system S methylase family.</text>
</comment>
<dbReference type="PANTHER" id="PTHR30408">
    <property type="entry name" value="TYPE-1 RESTRICTION ENZYME ECOKI SPECIFICITY PROTEIN"/>
    <property type="match status" value="1"/>
</dbReference>
<dbReference type="InterPro" id="IPR052021">
    <property type="entry name" value="Type-I_RS_S_subunit"/>
</dbReference>
<protein>
    <submittedName>
        <fullName evidence="5">Type I restriction enzyme, S subunit</fullName>
    </submittedName>
</protein>
<dbReference type="CDD" id="cd17517">
    <property type="entry name" value="RMtype1_S_EcoKI_StySPI-TRD2-CR2_like"/>
    <property type="match status" value="1"/>
</dbReference>
<dbReference type="SUPFAM" id="SSF116734">
    <property type="entry name" value="DNA methylase specificity domain"/>
    <property type="match status" value="2"/>
</dbReference>
<feature type="domain" description="Type I restriction modification DNA specificity" evidence="4">
    <location>
        <begin position="175"/>
        <end position="355"/>
    </location>
</feature>
<dbReference type="Proteomes" id="UP000199046">
    <property type="component" value="Unassembled WGS sequence"/>
</dbReference>
<sequence>MWPLVSLPSFCKPKQWPTISKSEFTSDGYPVYGANGKIGFHSTYNHEEPTVLITCRGATCGRVNVSEPKSYVNGNAMALDFLDEAKVHIKYLYYCLQNSDFDQIITGVAQPQITRQSLNRLQVPLPPLDEQKRIASILDAADELRAKRRESIAQLDALLQSTFLEMFGDPVFNPYNWEVSEIKNVISEKPINGAYYSKEAYVSNGTRMVHMADAFYGTANLAGMRRVDAPPQDIHKYGLFHSDILVSRRSLSYEGAAKPCMIPASSEPLIFESSLIRLRSNQSKLKPIYLFYFLQNERARSKYVLPLVTRSTISGINQKNLMQVNVLLPPIDLQERFVAIVESIEKQKAKMHSHLNELDSLFASLQHRAFTGEL</sequence>
<dbReference type="InterPro" id="IPR000055">
    <property type="entry name" value="Restrct_endonuc_typeI_TRD"/>
</dbReference>
<keyword evidence="3" id="KW-0238">DNA-binding</keyword>
<dbReference type="Pfam" id="PF01420">
    <property type="entry name" value="Methylase_S"/>
    <property type="match status" value="2"/>
</dbReference>
<evidence type="ECO:0000256" key="1">
    <source>
        <dbReference type="ARBA" id="ARBA00010923"/>
    </source>
</evidence>
<dbReference type="GO" id="GO:0009307">
    <property type="term" value="P:DNA restriction-modification system"/>
    <property type="evidence" value="ECO:0007669"/>
    <property type="project" value="UniProtKB-KW"/>
</dbReference>
<keyword evidence="6" id="KW-1185">Reference proteome</keyword>
<dbReference type="CDD" id="cd17266">
    <property type="entry name" value="RMtype1_S_Sau1132ORF3780P-TRD2-CR2_like"/>
    <property type="match status" value="1"/>
</dbReference>
<proteinExistence type="inferred from homology"/>
<evidence type="ECO:0000313" key="5">
    <source>
        <dbReference type="EMBL" id="SFC49543.1"/>
    </source>
</evidence>
<dbReference type="RefSeq" id="WP_090132787.1">
    <property type="nucleotide sequence ID" value="NZ_FOLY01000003.1"/>
</dbReference>
<evidence type="ECO:0000259" key="4">
    <source>
        <dbReference type="Pfam" id="PF01420"/>
    </source>
</evidence>
<dbReference type="Gene3D" id="3.90.220.20">
    <property type="entry name" value="DNA methylase specificity domains"/>
    <property type="match status" value="2"/>
</dbReference>
<dbReference type="InterPro" id="IPR044946">
    <property type="entry name" value="Restrct_endonuc_typeI_TRD_sf"/>
</dbReference>
<keyword evidence="2" id="KW-0680">Restriction system</keyword>
<evidence type="ECO:0000256" key="2">
    <source>
        <dbReference type="ARBA" id="ARBA00022747"/>
    </source>
</evidence>
<dbReference type="OrthoDB" id="9798929at2"/>
<name>A0A1I1JUR9_9GAMM</name>
<organism evidence="5 6">
    <name type="scientific">Kushneria avicenniae</name>
    <dbReference type="NCBI Taxonomy" id="402385"/>
    <lineage>
        <taxon>Bacteria</taxon>
        <taxon>Pseudomonadati</taxon>
        <taxon>Pseudomonadota</taxon>
        <taxon>Gammaproteobacteria</taxon>
        <taxon>Oceanospirillales</taxon>
        <taxon>Halomonadaceae</taxon>
        <taxon>Kushneria</taxon>
    </lineage>
</organism>
<accession>A0A1I1JUR9</accession>
<evidence type="ECO:0000256" key="3">
    <source>
        <dbReference type="ARBA" id="ARBA00023125"/>
    </source>
</evidence>
<dbReference type="STRING" id="402385.SAMN05421848_1643"/>
<feature type="domain" description="Type I restriction modification DNA specificity" evidence="4">
    <location>
        <begin position="2"/>
        <end position="152"/>
    </location>
</feature>
<evidence type="ECO:0000313" key="6">
    <source>
        <dbReference type="Proteomes" id="UP000199046"/>
    </source>
</evidence>
<reference evidence="6" key="1">
    <citation type="submission" date="2016-10" db="EMBL/GenBank/DDBJ databases">
        <authorList>
            <person name="Varghese N."/>
            <person name="Submissions S."/>
        </authorList>
    </citation>
    <scope>NUCLEOTIDE SEQUENCE [LARGE SCALE GENOMIC DNA]</scope>
    <source>
        <strain evidence="6">DSM 23439</strain>
    </source>
</reference>